<evidence type="ECO:0000313" key="3">
    <source>
        <dbReference type="Proteomes" id="UP000366051"/>
    </source>
</evidence>
<keyword evidence="3" id="KW-1185">Reference proteome</keyword>
<protein>
    <submittedName>
        <fullName evidence="2">Prepilin-type N-terminal cleavage/methylation domain protein</fullName>
    </submittedName>
</protein>
<name>A0A5Q2N575_9FIRM</name>
<dbReference type="KEGG" id="hcv:FTV88_2964"/>
<reference evidence="3" key="1">
    <citation type="submission" date="2019-11" db="EMBL/GenBank/DDBJ databases">
        <title>Genome sequence of Heliorestis convoluta strain HH, an alkaliphilic and minimalistic phototrophic bacterium from a soda lake in Egypt.</title>
        <authorList>
            <person name="Dewey E.D."/>
            <person name="Stokes L.M."/>
            <person name="Burchell B.M."/>
            <person name="Shaffer K.N."/>
            <person name="Huntington A.M."/>
            <person name="Baker J.M."/>
            <person name="Nadendla S."/>
            <person name="Giglio M.G."/>
            <person name="Touchman J.W."/>
            <person name="Blankenship R.E."/>
            <person name="Madigan M.T."/>
            <person name="Sattley W.M."/>
        </authorList>
    </citation>
    <scope>NUCLEOTIDE SEQUENCE [LARGE SCALE GENOMIC DNA]</scope>
    <source>
        <strain evidence="3">HH</strain>
    </source>
</reference>
<keyword evidence="1" id="KW-0472">Membrane</keyword>
<keyword evidence="1" id="KW-1133">Transmembrane helix</keyword>
<keyword evidence="1" id="KW-0812">Transmembrane</keyword>
<dbReference type="GO" id="GO:0030420">
    <property type="term" value="P:establishment of competence for transformation"/>
    <property type="evidence" value="ECO:0007669"/>
    <property type="project" value="InterPro"/>
</dbReference>
<dbReference type="InterPro" id="IPR016785">
    <property type="entry name" value="ComGD"/>
</dbReference>
<feature type="transmembrane region" description="Helical" evidence="1">
    <location>
        <begin position="32"/>
        <end position="52"/>
    </location>
</feature>
<dbReference type="Gene3D" id="3.30.700.10">
    <property type="entry name" value="Glycoprotein, Type 4 Pilin"/>
    <property type="match status" value="1"/>
</dbReference>
<dbReference type="Pfam" id="PF07963">
    <property type="entry name" value="N_methyl"/>
    <property type="match status" value="1"/>
</dbReference>
<organism evidence="2 3">
    <name type="scientific">Heliorestis convoluta</name>
    <dbReference type="NCBI Taxonomy" id="356322"/>
    <lineage>
        <taxon>Bacteria</taxon>
        <taxon>Bacillati</taxon>
        <taxon>Bacillota</taxon>
        <taxon>Clostridia</taxon>
        <taxon>Eubacteriales</taxon>
        <taxon>Heliobacteriaceae</taxon>
        <taxon>Heliorestis</taxon>
    </lineage>
</organism>
<evidence type="ECO:0000256" key="1">
    <source>
        <dbReference type="SAM" id="Phobius"/>
    </source>
</evidence>
<dbReference type="Proteomes" id="UP000366051">
    <property type="component" value="Chromosome"/>
</dbReference>
<gene>
    <name evidence="2" type="ORF">FTV88_2964</name>
</gene>
<dbReference type="PIRSF" id="PIRSF021292">
    <property type="entry name" value="Competence_ComGD"/>
    <property type="match status" value="1"/>
</dbReference>
<dbReference type="AlphaFoldDB" id="A0A5Q2N575"/>
<dbReference type="NCBIfam" id="TIGR02532">
    <property type="entry name" value="IV_pilin_GFxxxE"/>
    <property type="match status" value="1"/>
</dbReference>
<evidence type="ECO:0000313" key="2">
    <source>
        <dbReference type="EMBL" id="QGG49049.1"/>
    </source>
</evidence>
<sequence length="181" mass="20740">MSIMSLEANMNKIQKDRAYRIKENRIYSQKGFTLIEILIVLALLMALLSMAVPTLHNSLSEYRLQMAARQVQKDMLWAREQTVKNRQHHSIYFHQGSNRYDVRGRGSQIIYIQYLPSGVVINSTTFLVRRDLSTFGIDGRSSNPVLGGTITLRNERGHFRHVILSRNGRVRISKTPPGSPD</sequence>
<dbReference type="InterPro" id="IPR045584">
    <property type="entry name" value="Pilin-like"/>
</dbReference>
<dbReference type="PROSITE" id="PS00409">
    <property type="entry name" value="PROKAR_NTER_METHYL"/>
    <property type="match status" value="1"/>
</dbReference>
<dbReference type="SUPFAM" id="SSF54523">
    <property type="entry name" value="Pili subunits"/>
    <property type="match status" value="1"/>
</dbReference>
<accession>A0A5Q2N575</accession>
<dbReference type="EMBL" id="CP045875">
    <property type="protein sequence ID" value="QGG49049.1"/>
    <property type="molecule type" value="Genomic_DNA"/>
</dbReference>
<dbReference type="InterPro" id="IPR012902">
    <property type="entry name" value="N_methyl_site"/>
</dbReference>
<proteinExistence type="predicted"/>